<protein>
    <recommendedName>
        <fullName evidence="3">SMI1/KNR4 family protein</fullName>
    </recommendedName>
</protein>
<sequence length="105" mass="11772">METYEAEVRKQSGVDPGWLETMRPAGAEWRAYFEKRGSAQRPEDAPYADMISVFGNDGDLVLIARDGRVFGWRHDATVELAPLAASFDALLDVLDGRRANPLDFR</sequence>
<proteinExistence type="predicted"/>
<dbReference type="EMBL" id="JABBJJ010000073">
    <property type="protein sequence ID" value="NMO16618.1"/>
    <property type="molecule type" value="Genomic_DNA"/>
</dbReference>
<reference evidence="1 2" key="1">
    <citation type="submission" date="2020-04" db="EMBL/GenBank/DDBJ databases">
        <title>Draft genome of Pyxidicoccus fallax type strain.</title>
        <authorList>
            <person name="Whitworth D.E."/>
        </authorList>
    </citation>
    <scope>NUCLEOTIDE SEQUENCE [LARGE SCALE GENOMIC DNA]</scope>
    <source>
        <strain evidence="1 2">DSM 14698</strain>
    </source>
</reference>
<dbReference type="AlphaFoldDB" id="A0A848LHW9"/>
<comment type="caution">
    <text evidence="1">The sequence shown here is derived from an EMBL/GenBank/DDBJ whole genome shotgun (WGS) entry which is preliminary data.</text>
</comment>
<evidence type="ECO:0000313" key="1">
    <source>
        <dbReference type="EMBL" id="NMO16618.1"/>
    </source>
</evidence>
<organism evidence="1 2">
    <name type="scientific">Pyxidicoccus fallax</name>
    <dbReference type="NCBI Taxonomy" id="394095"/>
    <lineage>
        <taxon>Bacteria</taxon>
        <taxon>Pseudomonadati</taxon>
        <taxon>Myxococcota</taxon>
        <taxon>Myxococcia</taxon>
        <taxon>Myxococcales</taxon>
        <taxon>Cystobacterineae</taxon>
        <taxon>Myxococcaceae</taxon>
        <taxon>Pyxidicoccus</taxon>
    </lineage>
</organism>
<dbReference type="RefSeq" id="WP_169345907.1">
    <property type="nucleotide sequence ID" value="NZ_JABBJJ010000073.1"/>
</dbReference>
<gene>
    <name evidence="1" type="ORF">HG543_17385</name>
</gene>
<accession>A0A848LHW9</accession>
<dbReference type="Proteomes" id="UP000518300">
    <property type="component" value="Unassembled WGS sequence"/>
</dbReference>
<evidence type="ECO:0000313" key="2">
    <source>
        <dbReference type="Proteomes" id="UP000518300"/>
    </source>
</evidence>
<name>A0A848LHW9_9BACT</name>
<evidence type="ECO:0008006" key="3">
    <source>
        <dbReference type="Google" id="ProtNLM"/>
    </source>
</evidence>
<keyword evidence="2" id="KW-1185">Reference proteome</keyword>